<evidence type="ECO:0000256" key="10">
    <source>
        <dbReference type="RuleBase" id="RU362075"/>
    </source>
</evidence>
<protein>
    <recommendedName>
        <fullName evidence="6">4,4'-diaponeurosporene oxygenase</fullName>
    </recommendedName>
    <alternativeName>
        <fullName evidence="7">4,4'-diaponeurosporene oxidase</fullName>
    </alternativeName>
    <alternativeName>
        <fullName evidence="8">Carotenoid oxidase</fullName>
    </alternativeName>
</protein>
<dbReference type="InterPro" id="IPR036188">
    <property type="entry name" value="FAD/NAD-bd_sf"/>
</dbReference>
<dbReference type="PANTHER" id="PTHR43734:SF7">
    <property type="entry name" value="4,4'-DIAPONEUROSPORENE OXYGENASE"/>
    <property type="match status" value="1"/>
</dbReference>
<comment type="catalytic activity">
    <reaction evidence="9">
        <text>all-trans-4,4'-diaponeurosporene + 2 AH2 + 2 O2 = 4,4'-diaponeurosporenal + 2 A + 3 H2O</text>
        <dbReference type="Rhea" id="RHEA:56104"/>
        <dbReference type="ChEBI" id="CHEBI:13193"/>
        <dbReference type="ChEBI" id="CHEBI:15377"/>
        <dbReference type="ChEBI" id="CHEBI:15379"/>
        <dbReference type="ChEBI" id="CHEBI:17499"/>
        <dbReference type="ChEBI" id="CHEBI:62743"/>
        <dbReference type="ChEBI" id="CHEBI:79065"/>
    </reaction>
</comment>
<dbReference type="AlphaFoldDB" id="A0A1B2DQL1"/>
<sequence>MKRVVIIGGGIGGLSAAARLAHAGYAVTVLEQQEKVGGKLQRIQLGEYRFDRGPSTITMTHAFRKVFASVGRDIEDYIDFYRLEHGTRNCFADGSVVDLSADPAEMEEQIARYSPEDARRYRAFMNEAAALYGQAERHFMNKMLVSWKDKLSPALAAAFIRIRPLTKLSVLLRRYFSHPNTLALFGRYATYVGSAPDRAPAIFAMLPHVETELGVFGVRGGTYSIVEGLRQLAEEMGAEIRTSLRVQRIAAKGGGVSGVETECGFVPADLVLANGDVLSVCRDLLGEQLRPAMTNRHISTYEPSLSGFVILAGIRRRYDKLRHHTVFYPERYGEEFSAIFARREAPADPAIYVCCSAYSEQELAPEGGSNLFILANAPYTSGAWSWEREAERYQGRLLKQLAAYGLEGLDREAEQLASYTPEDLERDTSAFRGAIYGISSNSAKQTFLRPSNRADLRGLWFAGGTTHPGGGTPMVALSGLLTAEAMIRQHHS</sequence>
<name>A0A1B2DQL1_9BACL</name>
<dbReference type="InterPro" id="IPR002937">
    <property type="entry name" value="Amino_oxidase"/>
</dbReference>
<gene>
    <name evidence="12" type="ORF">BBD42_28410</name>
</gene>
<evidence type="ECO:0000256" key="8">
    <source>
        <dbReference type="ARBA" id="ARBA00042619"/>
    </source>
</evidence>
<comment type="cofactor">
    <cofactor evidence="1">
        <name>FAD</name>
        <dbReference type="ChEBI" id="CHEBI:57692"/>
    </cofactor>
</comment>
<evidence type="ECO:0000256" key="4">
    <source>
        <dbReference type="ARBA" id="ARBA00037901"/>
    </source>
</evidence>
<reference evidence="12" key="1">
    <citation type="submission" date="2016-08" db="EMBL/GenBank/DDBJ databases">
        <title>Complete Genome Seqeunce of Paenibacillus sp. BIHB 4019 from tea rhizoplane.</title>
        <authorList>
            <person name="Thakur R."/>
            <person name="Swarnkar M.K."/>
            <person name="Gulati A."/>
        </authorList>
    </citation>
    <scope>NUCLEOTIDE SEQUENCE [LARGE SCALE GENOMIC DNA]</scope>
    <source>
        <strain evidence="12">BIHB4019</strain>
    </source>
</reference>
<comment type="similarity">
    <text evidence="5">Belongs to the carotenoid/retinoid oxidoreductase family. CrtP subfamily.</text>
</comment>
<dbReference type="EMBL" id="CP016808">
    <property type="protein sequence ID" value="ANY69988.1"/>
    <property type="molecule type" value="Genomic_DNA"/>
</dbReference>
<dbReference type="Pfam" id="PF01593">
    <property type="entry name" value="Amino_oxidase"/>
    <property type="match status" value="1"/>
</dbReference>
<keyword evidence="2 10" id="KW-0125">Carotenoid biosynthesis</keyword>
<evidence type="ECO:0000256" key="5">
    <source>
        <dbReference type="ARBA" id="ARBA00038194"/>
    </source>
</evidence>
<dbReference type="GO" id="GO:0016491">
    <property type="term" value="F:oxidoreductase activity"/>
    <property type="evidence" value="ECO:0007669"/>
    <property type="project" value="UniProtKB-KW"/>
</dbReference>
<dbReference type="SUPFAM" id="SSF51905">
    <property type="entry name" value="FAD/NAD(P)-binding domain"/>
    <property type="match status" value="1"/>
</dbReference>
<dbReference type="RefSeq" id="WP_099520936.1">
    <property type="nucleotide sequence ID" value="NZ_CP016808.1"/>
</dbReference>
<dbReference type="NCBIfam" id="TIGR02734">
    <property type="entry name" value="crtI_fam"/>
    <property type="match status" value="1"/>
</dbReference>
<accession>A0A1B2DQL1</accession>
<evidence type="ECO:0000256" key="6">
    <source>
        <dbReference type="ARBA" id="ARBA00039159"/>
    </source>
</evidence>
<feature type="domain" description="Amine oxidase" evidence="11">
    <location>
        <begin position="11"/>
        <end position="487"/>
    </location>
</feature>
<dbReference type="GO" id="GO:0016117">
    <property type="term" value="P:carotenoid biosynthetic process"/>
    <property type="evidence" value="ECO:0007669"/>
    <property type="project" value="UniProtKB-KW"/>
</dbReference>
<dbReference type="InterPro" id="IPR014105">
    <property type="entry name" value="Carotenoid/retinoid_OxRdtase"/>
</dbReference>
<dbReference type="PRINTS" id="PR00411">
    <property type="entry name" value="PNDRDTASEI"/>
</dbReference>
<organism evidence="12">
    <name type="scientific">Paenibacillus sp. BIHB 4019</name>
    <dbReference type="NCBI Taxonomy" id="1870819"/>
    <lineage>
        <taxon>Bacteria</taxon>
        <taxon>Bacillati</taxon>
        <taxon>Bacillota</taxon>
        <taxon>Bacilli</taxon>
        <taxon>Bacillales</taxon>
        <taxon>Paenibacillaceae</taxon>
        <taxon>Paenibacillus</taxon>
    </lineage>
</organism>
<dbReference type="PANTHER" id="PTHR43734">
    <property type="entry name" value="PHYTOENE DESATURASE"/>
    <property type="match status" value="1"/>
</dbReference>
<evidence type="ECO:0000259" key="11">
    <source>
        <dbReference type="Pfam" id="PF01593"/>
    </source>
</evidence>
<evidence type="ECO:0000256" key="1">
    <source>
        <dbReference type="ARBA" id="ARBA00001974"/>
    </source>
</evidence>
<evidence type="ECO:0000256" key="2">
    <source>
        <dbReference type="ARBA" id="ARBA00022746"/>
    </source>
</evidence>
<comment type="pathway">
    <text evidence="4">Carotenoid biosynthesis; staphyloxanthin biosynthesis; staphyloxanthin from farnesyl diphosphate: step 3/5.</text>
</comment>
<dbReference type="Gene3D" id="3.50.50.60">
    <property type="entry name" value="FAD/NAD(P)-binding domain"/>
    <property type="match status" value="2"/>
</dbReference>
<evidence type="ECO:0000313" key="12">
    <source>
        <dbReference type="EMBL" id="ANY69988.1"/>
    </source>
</evidence>
<evidence type="ECO:0000256" key="3">
    <source>
        <dbReference type="ARBA" id="ARBA00023002"/>
    </source>
</evidence>
<proteinExistence type="inferred from homology"/>
<keyword evidence="3 10" id="KW-0560">Oxidoreductase</keyword>
<evidence type="ECO:0000256" key="7">
    <source>
        <dbReference type="ARBA" id="ARBA00041900"/>
    </source>
</evidence>
<evidence type="ECO:0000256" key="9">
    <source>
        <dbReference type="ARBA" id="ARBA00048532"/>
    </source>
</evidence>